<dbReference type="InterPro" id="IPR002893">
    <property type="entry name" value="Znf_MYND"/>
</dbReference>
<dbReference type="PROSITE" id="PS50865">
    <property type="entry name" value="ZF_MYND_2"/>
    <property type="match status" value="1"/>
</dbReference>
<evidence type="ECO:0000313" key="6">
    <source>
        <dbReference type="EMBL" id="PMD28476.1"/>
    </source>
</evidence>
<dbReference type="AlphaFoldDB" id="A0A2J6QQD6"/>
<dbReference type="SUPFAM" id="SSF144232">
    <property type="entry name" value="HIT/MYND zinc finger-like"/>
    <property type="match status" value="1"/>
</dbReference>
<evidence type="ECO:0000259" key="5">
    <source>
        <dbReference type="PROSITE" id="PS50865"/>
    </source>
</evidence>
<dbReference type="OrthoDB" id="341421at2759"/>
<evidence type="ECO:0000256" key="2">
    <source>
        <dbReference type="ARBA" id="ARBA00022771"/>
    </source>
</evidence>
<keyword evidence="1" id="KW-0479">Metal-binding</keyword>
<sequence length="211" mass="23905">MGRWGERFFGGDSDFDEASYISEDAGIELFYYEADKHDAEHPMGGKGLEATRDHLNNSVLNRLFEKYSAEKSENLFYGKPLRLVHTAVLAMRVGATIEPNTQILFPLFDTGFRAPMKEQFEVALVHYKNDGTPYDLFADRCKGPGCDKANDELEEGVTLKKCGKCQDVSYCSKTCQKGNWPEHKKLCKTPEQRKAEEEARWAGSPFVMLNV</sequence>
<dbReference type="Gene3D" id="6.10.140.2220">
    <property type="match status" value="1"/>
</dbReference>
<keyword evidence="2 4" id="KW-0863">Zinc-finger</keyword>
<proteinExistence type="predicted"/>
<accession>A0A2J6QQD6</accession>
<dbReference type="EMBL" id="KZ613464">
    <property type="protein sequence ID" value="PMD28476.1"/>
    <property type="molecule type" value="Genomic_DNA"/>
</dbReference>
<organism evidence="6 7">
    <name type="scientific">Hyaloscypha hepaticicola</name>
    <dbReference type="NCBI Taxonomy" id="2082293"/>
    <lineage>
        <taxon>Eukaryota</taxon>
        <taxon>Fungi</taxon>
        <taxon>Dikarya</taxon>
        <taxon>Ascomycota</taxon>
        <taxon>Pezizomycotina</taxon>
        <taxon>Leotiomycetes</taxon>
        <taxon>Helotiales</taxon>
        <taxon>Hyaloscyphaceae</taxon>
        <taxon>Hyaloscypha</taxon>
    </lineage>
</organism>
<keyword evidence="7" id="KW-1185">Reference proteome</keyword>
<keyword evidence="3" id="KW-0862">Zinc</keyword>
<name>A0A2J6QQD6_9HELO</name>
<feature type="domain" description="MYND-type" evidence="5">
    <location>
        <begin position="146"/>
        <end position="187"/>
    </location>
</feature>
<evidence type="ECO:0000256" key="1">
    <source>
        <dbReference type="ARBA" id="ARBA00022723"/>
    </source>
</evidence>
<evidence type="ECO:0000256" key="4">
    <source>
        <dbReference type="PROSITE-ProRule" id="PRU00134"/>
    </source>
</evidence>
<gene>
    <name evidence="6" type="ORF">NA56DRAFT_696245</name>
</gene>
<protein>
    <recommendedName>
        <fullName evidence="5">MYND-type domain-containing protein</fullName>
    </recommendedName>
</protein>
<dbReference type="GO" id="GO:0008270">
    <property type="term" value="F:zinc ion binding"/>
    <property type="evidence" value="ECO:0007669"/>
    <property type="project" value="UniProtKB-KW"/>
</dbReference>
<reference evidence="6 7" key="1">
    <citation type="submission" date="2016-05" db="EMBL/GenBank/DDBJ databases">
        <title>A degradative enzymes factory behind the ericoid mycorrhizal symbiosis.</title>
        <authorList>
            <consortium name="DOE Joint Genome Institute"/>
            <person name="Martino E."/>
            <person name="Morin E."/>
            <person name="Grelet G."/>
            <person name="Kuo A."/>
            <person name="Kohler A."/>
            <person name="Daghino S."/>
            <person name="Barry K."/>
            <person name="Choi C."/>
            <person name="Cichocki N."/>
            <person name="Clum A."/>
            <person name="Copeland A."/>
            <person name="Hainaut M."/>
            <person name="Haridas S."/>
            <person name="Labutti K."/>
            <person name="Lindquist E."/>
            <person name="Lipzen A."/>
            <person name="Khouja H.-R."/>
            <person name="Murat C."/>
            <person name="Ohm R."/>
            <person name="Olson A."/>
            <person name="Spatafora J."/>
            <person name="Veneault-Fourrey C."/>
            <person name="Henrissat B."/>
            <person name="Grigoriev I."/>
            <person name="Martin F."/>
            <person name="Perotto S."/>
        </authorList>
    </citation>
    <scope>NUCLEOTIDE SEQUENCE [LARGE SCALE GENOMIC DNA]</scope>
    <source>
        <strain evidence="6 7">UAMH 7357</strain>
    </source>
</reference>
<evidence type="ECO:0000313" key="7">
    <source>
        <dbReference type="Proteomes" id="UP000235672"/>
    </source>
</evidence>
<dbReference type="Pfam" id="PF01753">
    <property type="entry name" value="zf-MYND"/>
    <property type="match status" value="1"/>
</dbReference>
<evidence type="ECO:0000256" key="3">
    <source>
        <dbReference type="ARBA" id="ARBA00022833"/>
    </source>
</evidence>
<dbReference type="Proteomes" id="UP000235672">
    <property type="component" value="Unassembled WGS sequence"/>
</dbReference>